<evidence type="ECO:0000313" key="2">
    <source>
        <dbReference type="Proteomes" id="UP001066276"/>
    </source>
</evidence>
<comment type="caution">
    <text evidence="1">The sequence shown here is derived from an EMBL/GenBank/DDBJ whole genome shotgun (WGS) entry which is preliminary data.</text>
</comment>
<reference evidence="1" key="1">
    <citation type="journal article" date="2022" name="bioRxiv">
        <title>Sequencing and chromosome-scale assembly of the giantPleurodeles waltlgenome.</title>
        <authorList>
            <person name="Brown T."/>
            <person name="Elewa A."/>
            <person name="Iarovenko S."/>
            <person name="Subramanian E."/>
            <person name="Araus A.J."/>
            <person name="Petzold A."/>
            <person name="Susuki M."/>
            <person name="Suzuki K.-i.T."/>
            <person name="Hayashi T."/>
            <person name="Toyoda A."/>
            <person name="Oliveira C."/>
            <person name="Osipova E."/>
            <person name="Leigh N.D."/>
            <person name="Simon A."/>
            <person name="Yun M.H."/>
        </authorList>
    </citation>
    <scope>NUCLEOTIDE SEQUENCE</scope>
    <source>
        <strain evidence="1">20211129_DDA</strain>
        <tissue evidence="1">Liver</tissue>
    </source>
</reference>
<dbReference type="InterPro" id="IPR052789">
    <property type="entry name" value="SSUH2_homolog"/>
</dbReference>
<dbReference type="Proteomes" id="UP001066276">
    <property type="component" value="Chromosome 9"/>
</dbReference>
<dbReference type="EMBL" id="JANPWB010000013">
    <property type="protein sequence ID" value="KAJ1110623.1"/>
    <property type="molecule type" value="Genomic_DNA"/>
</dbReference>
<dbReference type="AlphaFoldDB" id="A0AAV7NBR4"/>
<dbReference type="PANTHER" id="PTHR48465">
    <property type="entry name" value="PROTEIN SSUH2 HOMOLOG"/>
    <property type="match status" value="1"/>
</dbReference>
<accession>A0AAV7NBR4</accession>
<dbReference type="SUPFAM" id="SSF57938">
    <property type="entry name" value="DnaJ/Hsp40 cysteine-rich domain"/>
    <property type="match status" value="1"/>
</dbReference>
<evidence type="ECO:0000313" key="1">
    <source>
        <dbReference type="EMBL" id="KAJ1110623.1"/>
    </source>
</evidence>
<keyword evidence="2" id="KW-1185">Reference proteome</keyword>
<protein>
    <recommendedName>
        <fullName evidence="3">Protein SSUH2 homolog</fullName>
    </recommendedName>
</protein>
<name>A0AAV7NBR4_PLEWA</name>
<organism evidence="1 2">
    <name type="scientific">Pleurodeles waltl</name>
    <name type="common">Iberian ribbed newt</name>
    <dbReference type="NCBI Taxonomy" id="8319"/>
    <lineage>
        <taxon>Eukaryota</taxon>
        <taxon>Metazoa</taxon>
        <taxon>Chordata</taxon>
        <taxon>Craniata</taxon>
        <taxon>Vertebrata</taxon>
        <taxon>Euteleostomi</taxon>
        <taxon>Amphibia</taxon>
        <taxon>Batrachia</taxon>
        <taxon>Caudata</taxon>
        <taxon>Salamandroidea</taxon>
        <taxon>Salamandridae</taxon>
        <taxon>Pleurodelinae</taxon>
        <taxon>Pleurodeles</taxon>
    </lineage>
</organism>
<proteinExistence type="predicted"/>
<dbReference type="PANTHER" id="PTHR48465:SF1">
    <property type="entry name" value="PROTEIN SSUH2 HOMOLOG"/>
    <property type="match status" value="1"/>
</dbReference>
<evidence type="ECO:0008006" key="3">
    <source>
        <dbReference type="Google" id="ProtNLM"/>
    </source>
</evidence>
<gene>
    <name evidence="1" type="ORF">NDU88_007972</name>
</gene>
<sequence>MLKGPISGCLLHQCDWVYLILGFQGNATAVFPGYGAESHPLLAPGPGQPGAQVPYPPALEQYMPPVIGAPGPYPPAGMGGPNVAVAVNVPTLNLMFDNVPGYEGVGGGDGIWLPPPPIPAPPSNIPAPNIEWSITSISEDTAKEAFLKYADSKCCYSTGPAKDMLLKDLQPFNTYRYRLETFTEARNSGWKNVPYNGEPVDSMGGPPPLPWDIPVPVPEMFKDAEQHIKVPRTASVKACDKCLALGQTICAKCQGAARLPCTICKGSGNNVDDRCSHCNGIGNQSCSKCNGQGRVNCEVCEGKKNLLCYIELKVTWKNNIHEFLADQSCGFPTEHFKKVTGKPLFTDEQFMVYPVVSFPVASINQASKDAVEKHRSEFASTSRILRQKHTIELIPLTKVNYSWKGNPNSYFVYGVENKVFTDSYPATCCCAVM</sequence>
<dbReference type="InterPro" id="IPR036410">
    <property type="entry name" value="HSP_DnaJ_Cys-rich_dom_sf"/>
</dbReference>